<evidence type="ECO:0000256" key="1">
    <source>
        <dbReference type="ARBA" id="ARBA00004141"/>
    </source>
</evidence>
<evidence type="ECO:0000256" key="4">
    <source>
        <dbReference type="ARBA" id="ARBA00022989"/>
    </source>
</evidence>
<protein>
    <submittedName>
        <fullName evidence="8">Predicted PurR-regulated permease PerM</fullName>
    </submittedName>
</protein>
<feature type="transmembrane region" description="Helical" evidence="7">
    <location>
        <begin position="305"/>
        <end position="337"/>
    </location>
</feature>
<keyword evidence="9" id="KW-1185">Reference proteome</keyword>
<evidence type="ECO:0000256" key="3">
    <source>
        <dbReference type="ARBA" id="ARBA00022692"/>
    </source>
</evidence>
<feature type="transmembrane region" description="Helical" evidence="7">
    <location>
        <begin position="62"/>
        <end position="89"/>
    </location>
</feature>
<feature type="region of interest" description="Disordered" evidence="6">
    <location>
        <begin position="358"/>
        <end position="391"/>
    </location>
</feature>
<dbReference type="EMBL" id="FQXS01000002">
    <property type="protein sequence ID" value="SHH45612.1"/>
    <property type="molecule type" value="Genomic_DNA"/>
</dbReference>
<feature type="transmembrane region" description="Helical" evidence="7">
    <location>
        <begin position="264"/>
        <end position="285"/>
    </location>
</feature>
<comment type="subcellular location">
    <subcellularLocation>
        <location evidence="1">Membrane</location>
        <topology evidence="1">Multi-pass membrane protein</topology>
    </subcellularLocation>
</comment>
<dbReference type="Pfam" id="PF01594">
    <property type="entry name" value="AI-2E_transport"/>
    <property type="match status" value="1"/>
</dbReference>
<dbReference type="STRING" id="1121409.SAMN02745124_00596"/>
<feature type="transmembrane region" description="Helical" evidence="7">
    <location>
        <begin position="9"/>
        <end position="26"/>
    </location>
</feature>
<dbReference type="PANTHER" id="PTHR21716">
    <property type="entry name" value="TRANSMEMBRANE PROTEIN"/>
    <property type="match status" value="1"/>
</dbReference>
<evidence type="ECO:0000256" key="2">
    <source>
        <dbReference type="ARBA" id="ARBA00009773"/>
    </source>
</evidence>
<keyword evidence="4 7" id="KW-1133">Transmembrane helix</keyword>
<dbReference type="InterPro" id="IPR002549">
    <property type="entry name" value="AI-2E-like"/>
</dbReference>
<organism evidence="8 9">
    <name type="scientific">Desulfofustis glycolicus DSM 9705</name>
    <dbReference type="NCBI Taxonomy" id="1121409"/>
    <lineage>
        <taxon>Bacteria</taxon>
        <taxon>Pseudomonadati</taxon>
        <taxon>Thermodesulfobacteriota</taxon>
        <taxon>Desulfobulbia</taxon>
        <taxon>Desulfobulbales</taxon>
        <taxon>Desulfocapsaceae</taxon>
        <taxon>Desulfofustis</taxon>
    </lineage>
</organism>
<dbReference type="AlphaFoldDB" id="A0A1M5T4K1"/>
<feature type="transmembrane region" description="Helical" evidence="7">
    <location>
        <begin position="236"/>
        <end position="257"/>
    </location>
</feature>
<reference evidence="8 9" key="1">
    <citation type="submission" date="2016-11" db="EMBL/GenBank/DDBJ databases">
        <authorList>
            <person name="Jaros S."/>
            <person name="Januszkiewicz K."/>
            <person name="Wedrychowicz H."/>
        </authorList>
    </citation>
    <scope>NUCLEOTIDE SEQUENCE [LARGE SCALE GENOMIC DNA]</scope>
    <source>
        <strain evidence="8 9">DSM 9705</strain>
    </source>
</reference>
<sequence>MRTQAVQKLVLLGLVLIISAVFLSMIQQFLMPLFMAGLFSAMLSPTHRWLNEKLGNRPQIASVLTVVAMVLLVLAPLSVLIGVVVGQAINVAQSITPFVQTLINEPTILNRYIEKIPYLDQLLPYRDVLIEKAGQLVGTVSSFLIDGLSSVANLTINAIFGTIVMLYVMFYFLFMGDVLLGKILYFLPLRDADEQLLLRRFTSVTRATIKGTLIIGLLQGSICGLAFALAGINGSVFWGTVMAAASIIPAFGTALVWVPALVILLLIGDFSGALILALLCGAVAGNLDNLVRPRLVGKDTEMHDLFVLFGTLGGIAMFGILGIIIGPIIAALFITIWEIYGTVFRAYLPDMNMVLRPDRRQHAPPETDQRQPDDTGPEPKTDNEAPDGHRD</sequence>
<dbReference type="RefSeq" id="WP_084540403.1">
    <property type="nucleotide sequence ID" value="NZ_FQXS01000002.1"/>
</dbReference>
<comment type="similarity">
    <text evidence="2">Belongs to the autoinducer-2 exporter (AI-2E) (TC 2.A.86) family.</text>
</comment>
<evidence type="ECO:0000256" key="7">
    <source>
        <dbReference type="SAM" id="Phobius"/>
    </source>
</evidence>
<name>A0A1M5T4K1_9BACT</name>
<feature type="transmembrane region" description="Helical" evidence="7">
    <location>
        <begin position="208"/>
        <end position="230"/>
    </location>
</feature>
<dbReference type="Proteomes" id="UP000184139">
    <property type="component" value="Unassembled WGS sequence"/>
</dbReference>
<proteinExistence type="inferred from homology"/>
<dbReference type="GO" id="GO:0016020">
    <property type="term" value="C:membrane"/>
    <property type="evidence" value="ECO:0007669"/>
    <property type="project" value="UniProtKB-SubCell"/>
</dbReference>
<evidence type="ECO:0000256" key="5">
    <source>
        <dbReference type="ARBA" id="ARBA00023136"/>
    </source>
</evidence>
<dbReference type="OrthoDB" id="9773730at2"/>
<evidence type="ECO:0000313" key="8">
    <source>
        <dbReference type="EMBL" id="SHH45612.1"/>
    </source>
</evidence>
<accession>A0A1M5T4K1</accession>
<feature type="transmembrane region" description="Helical" evidence="7">
    <location>
        <begin position="158"/>
        <end position="187"/>
    </location>
</feature>
<keyword evidence="3 7" id="KW-0812">Transmembrane</keyword>
<evidence type="ECO:0000313" key="9">
    <source>
        <dbReference type="Proteomes" id="UP000184139"/>
    </source>
</evidence>
<gene>
    <name evidence="8" type="ORF">SAMN02745124_00596</name>
</gene>
<evidence type="ECO:0000256" key="6">
    <source>
        <dbReference type="SAM" id="MobiDB-lite"/>
    </source>
</evidence>
<dbReference type="PANTHER" id="PTHR21716:SF4">
    <property type="entry name" value="TRANSMEMBRANE PROTEIN 245"/>
    <property type="match status" value="1"/>
</dbReference>
<keyword evidence="5 7" id="KW-0472">Membrane</keyword>